<comment type="caution">
    <text evidence="10">The sequence shown here is derived from an EMBL/GenBank/DDBJ whole genome shotgun (WGS) entry which is preliminary data.</text>
</comment>
<keyword evidence="11" id="KW-1185">Reference proteome</keyword>
<keyword evidence="7" id="KW-0472">Membrane</keyword>
<dbReference type="EMBL" id="BAAAEW010000023">
    <property type="protein sequence ID" value="GAA0757376.1"/>
    <property type="molecule type" value="Genomic_DNA"/>
</dbReference>
<reference evidence="10 11" key="1">
    <citation type="journal article" date="2019" name="Int. J. Syst. Evol. Microbiol.">
        <title>The Global Catalogue of Microorganisms (GCM) 10K type strain sequencing project: providing services to taxonomists for standard genome sequencing and annotation.</title>
        <authorList>
            <consortium name="The Broad Institute Genomics Platform"/>
            <consortium name="The Broad Institute Genome Sequencing Center for Infectious Disease"/>
            <person name="Wu L."/>
            <person name="Ma J."/>
        </authorList>
    </citation>
    <scope>NUCLEOTIDE SEQUENCE [LARGE SCALE GENOMIC DNA]</scope>
    <source>
        <strain evidence="10 11">JCM 15503</strain>
    </source>
</reference>
<evidence type="ECO:0000256" key="3">
    <source>
        <dbReference type="ARBA" id="ARBA00007681"/>
    </source>
</evidence>
<dbReference type="InterPro" id="IPR035968">
    <property type="entry name" value="ATP_synth_F1_ATPase_gsu"/>
</dbReference>
<dbReference type="CDD" id="cd12151">
    <property type="entry name" value="F1-ATPase_gamma"/>
    <property type="match status" value="1"/>
</dbReference>
<evidence type="ECO:0000256" key="5">
    <source>
        <dbReference type="ARBA" id="ARBA00022781"/>
    </source>
</evidence>
<evidence type="ECO:0000256" key="8">
    <source>
        <dbReference type="ARBA" id="ARBA00023196"/>
    </source>
</evidence>
<evidence type="ECO:0000313" key="11">
    <source>
        <dbReference type="Proteomes" id="UP001500279"/>
    </source>
</evidence>
<comment type="similarity">
    <text evidence="3">Belongs to the ATPase gamma chain family.</text>
</comment>
<proteinExistence type="inferred from homology"/>
<dbReference type="SUPFAM" id="SSF52943">
    <property type="entry name" value="ATP synthase (F1-ATPase), gamma subunit"/>
    <property type="match status" value="1"/>
</dbReference>
<keyword evidence="6" id="KW-0406">Ion transport</keyword>
<dbReference type="PRINTS" id="PR00126">
    <property type="entry name" value="ATPASEGAMMA"/>
</dbReference>
<keyword evidence="4" id="KW-0813">Transport</keyword>
<protein>
    <submittedName>
        <fullName evidence="10">F0F1 ATP synthase subunit gamma</fullName>
    </submittedName>
</protein>
<dbReference type="RefSeq" id="WP_231011888.1">
    <property type="nucleotide sequence ID" value="NZ_BAAAEW010000023.1"/>
</dbReference>
<dbReference type="InterPro" id="IPR000131">
    <property type="entry name" value="ATP_synth_F1_gsu"/>
</dbReference>
<evidence type="ECO:0000256" key="1">
    <source>
        <dbReference type="ARBA" id="ARBA00003456"/>
    </source>
</evidence>
<accession>A0ABN1K7M9</accession>
<sequence>MTDSTAALRHQMGAASDLQSVVRTMRALAAASIRQYEQAVLALADYRLTVNQGLGVCLRQMQASEAAAPARPGREAAATGLVVFGSDQGLVGQFNEVLVERVLQALRSGPGACPVWVVGERARALLVDAGASVVGTQPVPGSVQGIAPLVERLLLATESHPGQVASPHIRLFFNRMRDGSAVEPTDEALLPLDDAWRAGLQQQAWPTRRQPELVGEGAPVLRVLIRQHLFISLFQACAESLASENASRLAAMERADRNIEELLAGLRASFHKQRQDAIDEELFDLTAAFGALFGKPVAAAPAG</sequence>
<evidence type="ECO:0000256" key="9">
    <source>
        <dbReference type="ARBA" id="ARBA00023310"/>
    </source>
</evidence>
<organism evidence="10 11">
    <name type="scientific">Ideonella azotifigens</name>
    <dbReference type="NCBI Taxonomy" id="513160"/>
    <lineage>
        <taxon>Bacteria</taxon>
        <taxon>Pseudomonadati</taxon>
        <taxon>Pseudomonadota</taxon>
        <taxon>Betaproteobacteria</taxon>
        <taxon>Burkholderiales</taxon>
        <taxon>Sphaerotilaceae</taxon>
        <taxon>Ideonella</taxon>
    </lineage>
</organism>
<dbReference type="InterPro" id="IPR017709">
    <property type="entry name" value="Alt_ATP_synth_F1_gsu"/>
</dbReference>
<evidence type="ECO:0000256" key="6">
    <source>
        <dbReference type="ARBA" id="ARBA00023065"/>
    </source>
</evidence>
<evidence type="ECO:0000256" key="4">
    <source>
        <dbReference type="ARBA" id="ARBA00022448"/>
    </source>
</evidence>
<dbReference type="PANTHER" id="PTHR11693:SF22">
    <property type="entry name" value="ATP SYNTHASE SUBUNIT GAMMA, MITOCHONDRIAL"/>
    <property type="match status" value="1"/>
</dbReference>
<evidence type="ECO:0000256" key="2">
    <source>
        <dbReference type="ARBA" id="ARBA00004170"/>
    </source>
</evidence>
<gene>
    <name evidence="10" type="ORF">GCM10009107_36950</name>
</gene>
<dbReference type="NCBIfam" id="TIGR03323">
    <property type="entry name" value="alt_F1F0_F1_gam"/>
    <property type="match status" value="1"/>
</dbReference>
<name>A0ABN1K7M9_9BURK</name>
<keyword evidence="8" id="KW-0139">CF(1)</keyword>
<evidence type="ECO:0000313" key="10">
    <source>
        <dbReference type="EMBL" id="GAA0757376.1"/>
    </source>
</evidence>
<comment type="function">
    <text evidence="1">Produces ATP from ADP in the presence of a proton gradient across the membrane. The gamma chain is believed to be important in regulating ATPase activity and the flow of protons through the CF(0) complex.</text>
</comment>
<dbReference type="Pfam" id="PF00231">
    <property type="entry name" value="ATP-synt"/>
    <property type="match status" value="1"/>
</dbReference>
<dbReference type="PANTHER" id="PTHR11693">
    <property type="entry name" value="ATP SYNTHASE GAMMA CHAIN"/>
    <property type="match status" value="1"/>
</dbReference>
<comment type="subcellular location">
    <subcellularLocation>
        <location evidence="2">Membrane</location>
        <topology evidence="2">Peripheral membrane protein</topology>
    </subcellularLocation>
</comment>
<dbReference type="Gene3D" id="3.40.1380.10">
    <property type="match status" value="1"/>
</dbReference>
<dbReference type="Gene3D" id="1.10.287.80">
    <property type="entry name" value="ATP synthase, gamma subunit, helix hairpin domain"/>
    <property type="match status" value="1"/>
</dbReference>
<keyword evidence="5" id="KW-0375">Hydrogen ion transport</keyword>
<evidence type="ECO:0000256" key="7">
    <source>
        <dbReference type="ARBA" id="ARBA00023136"/>
    </source>
</evidence>
<keyword evidence="9" id="KW-0066">ATP synthesis</keyword>
<dbReference type="Proteomes" id="UP001500279">
    <property type="component" value="Unassembled WGS sequence"/>
</dbReference>